<evidence type="ECO:0000313" key="2">
    <source>
        <dbReference type="Proteomes" id="UP001054945"/>
    </source>
</evidence>
<dbReference type="AlphaFoldDB" id="A0AAV4XHW8"/>
<gene>
    <name evidence="1" type="ORF">CEXT_279401</name>
</gene>
<accession>A0AAV4XHW8</accession>
<organism evidence="1 2">
    <name type="scientific">Caerostris extrusa</name>
    <name type="common">Bark spider</name>
    <name type="synonym">Caerostris bankana</name>
    <dbReference type="NCBI Taxonomy" id="172846"/>
    <lineage>
        <taxon>Eukaryota</taxon>
        <taxon>Metazoa</taxon>
        <taxon>Ecdysozoa</taxon>
        <taxon>Arthropoda</taxon>
        <taxon>Chelicerata</taxon>
        <taxon>Arachnida</taxon>
        <taxon>Araneae</taxon>
        <taxon>Araneomorphae</taxon>
        <taxon>Entelegynae</taxon>
        <taxon>Araneoidea</taxon>
        <taxon>Araneidae</taxon>
        <taxon>Caerostris</taxon>
    </lineage>
</organism>
<dbReference type="Proteomes" id="UP001054945">
    <property type="component" value="Unassembled WGS sequence"/>
</dbReference>
<keyword evidence="2" id="KW-1185">Reference proteome</keyword>
<protein>
    <submittedName>
        <fullName evidence="1">Uncharacterized protein</fullName>
    </submittedName>
</protein>
<proteinExistence type="predicted"/>
<name>A0AAV4XHW8_CAEEX</name>
<dbReference type="EMBL" id="BPLR01017678">
    <property type="protein sequence ID" value="GIY93556.1"/>
    <property type="molecule type" value="Genomic_DNA"/>
</dbReference>
<comment type="caution">
    <text evidence="1">The sequence shown here is derived from an EMBL/GenBank/DDBJ whole genome shotgun (WGS) entry which is preliminary data.</text>
</comment>
<sequence>MNELVFCSKFYWYSKCTNFVKVKLAVDDFIGKIVTHVQNRCFLIDGNSPIRLNYLFSLQCFYFAIQLPFSCVTFVRPLLHFLMYKTSVLRNSSPLQRNSSNIF</sequence>
<evidence type="ECO:0000313" key="1">
    <source>
        <dbReference type="EMBL" id="GIY93556.1"/>
    </source>
</evidence>
<reference evidence="1 2" key="1">
    <citation type="submission" date="2021-06" db="EMBL/GenBank/DDBJ databases">
        <title>Caerostris extrusa draft genome.</title>
        <authorList>
            <person name="Kono N."/>
            <person name="Arakawa K."/>
        </authorList>
    </citation>
    <scope>NUCLEOTIDE SEQUENCE [LARGE SCALE GENOMIC DNA]</scope>
</reference>